<dbReference type="AlphaFoldDB" id="A0A139GY14"/>
<dbReference type="InterPro" id="IPR021765">
    <property type="entry name" value="UstYa-like"/>
</dbReference>
<comment type="similarity">
    <text evidence="1">Belongs to the ustYa family.</text>
</comment>
<dbReference type="EMBL" id="LFZO01000914">
    <property type="protein sequence ID" value="KXS95061.1"/>
    <property type="molecule type" value="Genomic_DNA"/>
</dbReference>
<dbReference type="Proteomes" id="UP000073492">
    <property type="component" value="Unassembled WGS sequence"/>
</dbReference>
<protein>
    <submittedName>
        <fullName evidence="4">Uncharacterized protein</fullName>
    </submittedName>
</protein>
<evidence type="ECO:0000313" key="5">
    <source>
        <dbReference type="Proteomes" id="UP000073492"/>
    </source>
</evidence>
<feature type="transmembrane region" description="Helical" evidence="3">
    <location>
        <begin position="40"/>
        <end position="65"/>
    </location>
</feature>
<dbReference type="GO" id="GO:0043386">
    <property type="term" value="P:mycotoxin biosynthetic process"/>
    <property type="evidence" value="ECO:0007669"/>
    <property type="project" value="InterPro"/>
</dbReference>
<name>A0A139GY14_9PEZI</name>
<keyword evidence="3" id="KW-0472">Membrane</keyword>
<dbReference type="PANTHER" id="PTHR33365">
    <property type="entry name" value="YALI0B05434P"/>
    <property type="match status" value="1"/>
</dbReference>
<dbReference type="OrthoDB" id="3687641at2759"/>
<dbReference type="Pfam" id="PF11807">
    <property type="entry name" value="UstYa"/>
    <property type="match status" value="1"/>
</dbReference>
<comment type="caution">
    <text evidence="4">The sequence shown here is derived from an EMBL/GenBank/DDBJ whole genome shotgun (WGS) entry which is preliminary data.</text>
</comment>
<keyword evidence="3" id="KW-1133">Transmembrane helix</keyword>
<reference evidence="4 5" key="1">
    <citation type="submission" date="2015-07" db="EMBL/GenBank/DDBJ databases">
        <title>Comparative genomics of the Sigatoka disease complex on banana suggests a link between parallel evolutionary changes in Pseudocercospora fijiensis and Pseudocercospora eumusae and increased virulence on the banana host.</title>
        <authorList>
            <person name="Chang T.-C."/>
            <person name="Salvucci A."/>
            <person name="Crous P.W."/>
            <person name="Stergiopoulos I."/>
        </authorList>
    </citation>
    <scope>NUCLEOTIDE SEQUENCE [LARGE SCALE GENOMIC DNA]</scope>
    <source>
        <strain evidence="4 5">CBS 116634</strain>
    </source>
</reference>
<gene>
    <name evidence="4" type="ORF">AC579_7672</name>
</gene>
<feature type="region of interest" description="Disordered" evidence="2">
    <location>
        <begin position="1"/>
        <end position="25"/>
    </location>
</feature>
<keyword evidence="5" id="KW-1185">Reference proteome</keyword>
<evidence type="ECO:0000256" key="2">
    <source>
        <dbReference type="SAM" id="MobiDB-lite"/>
    </source>
</evidence>
<organism evidence="4 5">
    <name type="scientific">Pseudocercospora musae</name>
    <dbReference type="NCBI Taxonomy" id="113226"/>
    <lineage>
        <taxon>Eukaryota</taxon>
        <taxon>Fungi</taxon>
        <taxon>Dikarya</taxon>
        <taxon>Ascomycota</taxon>
        <taxon>Pezizomycotina</taxon>
        <taxon>Dothideomycetes</taxon>
        <taxon>Dothideomycetidae</taxon>
        <taxon>Mycosphaerellales</taxon>
        <taxon>Mycosphaerellaceae</taxon>
        <taxon>Pseudocercospora</taxon>
    </lineage>
</organism>
<keyword evidence="3" id="KW-0812">Transmembrane</keyword>
<evidence type="ECO:0000256" key="3">
    <source>
        <dbReference type="SAM" id="Phobius"/>
    </source>
</evidence>
<accession>A0A139GY14</accession>
<dbReference type="PANTHER" id="PTHR33365:SF13">
    <property type="entry name" value="TAT PATHWAY SIGNAL SEQUENCE"/>
    <property type="match status" value="1"/>
</dbReference>
<feature type="compositionally biased region" description="Polar residues" evidence="2">
    <location>
        <begin position="1"/>
        <end position="16"/>
    </location>
</feature>
<dbReference type="STRING" id="113226.A0A139GY14"/>
<sequence>MDDSRISSSTLLSNDGSEMEKETLLGGRTKTKPVLRLTRLNLCLVVVLATLISNCCLLGLMAFIWPKCHSCPLHSSQQSCETDDLPLDKDSFVSQFDRSYHTTMFPAWNYTTPAHAAAPNGESFENSRVDQHWMELGVHANFITIPVSEGPTHGLDVHRHVILPHKINGEDHFIATFEVVHQLHCLDMLRQNLWYNRDWYKEHHESDAPVLMKKIHINMLRHRLMCTADRGLVAWTWASAPYGMIVDFERPHRCRNPKPLLDWTIQHEYPKKPHDISFKMPKGAWRVPWEHFVSPTDPLAERLTSICSPLAETCGQSPEDTSRAMSTDD</sequence>
<evidence type="ECO:0000313" key="4">
    <source>
        <dbReference type="EMBL" id="KXS95061.1"/>
    </source>
</evidence>
<proteinExistence type="inferred from homology"/>
<evidence type="ECO:0000256" key="1">
    <source>
        <dbReference type="ARBA" id="ARBA00035112"/>
    </source>
</evidence>